<name>A0A7S3FF68_9VIRI</name>
<feature type="compositionally biased region" description="Basic residues" evidence="5">
    <location>
        <begin position="297"/>
        <end position="308"/>
    </location>
</feature>
<dbReference type="PANTHER" id="PTHR46267">
    <property type="entry name" value="SINGLE MYB HISTONE 4"/>
    <property type="match status" value="1"/>
</dbReference>
<keyword evidence="4" id="KW-0539">Nucleus</keyword>
<dbReference type="InterPro" id="IPR001005">
    <property type="entry name" value="SANT/Myb"/>
</dbReference>
<feature type="compositionally biased region" description="Low complexity" evidence="5">
    <location>
        <begin position="142"/>
        <end position="173"/>
    </location>
</feature>
<dbReference type="GO" id="GO:0003691">
    <property type="term" value="F:double-stranded telomeric DNA binding"/>
    <property type="evidence" value="ECO:0007669"/>
    <property type="project" value="InterPro"/>
</dbReference>
<evidence type="ECO:0000256" key="5">
    <source>
        <dbReference type="SAM" id="MobiDB-lite"/>
    </source>
</evidence>
<evidence type="ECO:0000256" key="1">
    <source>
        <dbReference type="ARBA" id="ARBA00004123"/>
    </source>
</evidence>
<dbReference type="SUPFAM" id="SSF46689">
    <property type="entry name" value="Homeodomain-like"/>
    <property type="match status" value="1"/>
</dbReference>
<protein>
    <recommendedName>
        <fullName evidence="9">Myb-like domain-containing protein</fullName>
    </recommendedName>
</protein>
<feature type="compositionally biased region" description="Low complexity" evidence="5">
    <location>
        <begin position="75"/>
        <end position="87"/>
    </location>
</feature>
<dbReference type="PROSITE" id="PS51294">
    <property type="entry name" value="HTH_MYB"/>
    <property type="match status" value="1"/>
</dbReference>
<feature type="compositionally biased region" description="Acidic residues" evidence="5">
    <location>
        <begin position="547"/>
        <end position="558"/>
    </location>
</feature>
<dbReference type="EMBL" id="HBHY01015280">
    <property type="protein sequence ID" value="CAE0144400.1"/>
    <property type="molecule type" value="Transcribed_RNA"/>
</dbReference>
<keyword evidence="2" id="KW-0158">Chromosome</keyword>
<dbReference type="InterPro" id="IPR017930">
    <property type="entry name" value="Myb_dom"/>
</dbReference>
<feature type="domain" description="HTH myb-type" evidence="7">
    <location>
        <begin position="1"/>
        <end position="58"/>
    </location>
</feature>
<accession>A0A7S3FF68</accession>
<organism evidence="8">
    <name type="scientific">Prasinoderma singulare</name>
    <dbReference type="NCBI Taxonomy" id="676789"/>
    <lineage>
        <taxon>Eukaryota</taxon>
        <taxon>Viridiplantae</taxon>
        <taxon>Prasinodermophyta</taxon>
        <taxon>Prasinodermophyceae</taxon>
        <taxon>Prasinodermales</taxon>
        <taxon>Prasinodermaceae</taxon>
        <taxon>Prasinoderma</taxon>
    </lineage>
</organism>
<dbReference type="PROSITE" id="PS50090">
    <property type="entry name" value="MYB_LIKE"/>
    <property type="match status" value="1"/>
</dbReference>
<evidence type="ECO:0000259" key="6">
    <source>
        <dbReference type="PROSITE" id="PS50090"/>
    </source>
</evidence>
<dbReference type="CDD" id="cd11660">
    <property type="entry name" value="SANT_TRF"/>
    <property type="match status" value="1"/>
</dbReference>
<feature type="region of interest" description="Disordered" evidence="5">
    <location>
        <begin position="260"/>
        <end position="311"/>
    </location>
</feature>
<dbReference type="SMART" id="SM00717">
    <property type="entry name" value="SANT"/>
    <property type="match status" value="1"/>
</dbReference>
<feature type="domain" description="Myb-like" evidence="6">
    <location>
        <begin position="1"/>
        <end position="54"/>
    </location>
</feature>
<reference evidence="8" key="1">
    <citation type="submission" date="2021-01" db="EMBL/GenBank/DDBJ databases">
        <authorList>
            <person name="Corre E."/>
            <person name="Pelletier E."/>
            <person name="Niang G."/>
            <person name="Scheremetjew M."/>
            <person name="Finn R."/>
            <person name="Kale V."/>
            <person name="Holt S."/>
            <person name="Cochrane G."/>
            <person name="Meng A."/>
            <person name="Brown T."/>
            <person name="Cohen L."/>
        </authorList>
    </citation>
    <scope>NUCLEOTIDE SEQUENCE</scope>
    <source>
        <strain evidence="8">RCC927</strain>
    </source>
</reference>
<feature type="region of interest" description="Disordered" evidence="5">
    <location>
        <begin position="74"/>
        <end position="186"/>
    </location>
</feature>
<dbReference type="InterPro" id="IPR009057">
    <property type="entry name" value="Homeodomain-like_sf"/>
</dbReference>
<sequence length="605" mass="61909">MGRAWWAEEEEALRAAVQRYGVGAWEAMRKDPTYKNLLGYRSGMQLKDKWRNLIKFGHLPVDEILAAPKRPVPPGGAAAAVAMAHGKPVPPGEKRASASRRRGGADKGGAGGRMAADGANSTAAAGKPGGHPPTRRQRSAPRRATQAAAAPSPPASAGAVASPEASLASAPSPVGEESTAVSAPLSPTSRAKAAVRAAILQVQARPQFEHLPTHSAEAAKESLEGSLRAQGMLGSRGGLNLDDIREQFGGTAAAAIASHQRRLADGKAPLPPPIKRRATGKRKSRARPMEVPSGYKKGVRSTGTRRPRSTPWALVVPDGEGTLVRDALDGSVSTPVATMRSVSLTPDSRAAKRIRACPMPAQRGSYVTQASDTFSIDEYAGVGDFCNSGAAGNEYGAAGESDDDDEGLEGVAGAGGQECFPGLLPKPTSCDGLDALGLGAPLMGDACGVPPFHMPAEGPPPELVLHMQQVMRAQPMAAAPAASMGSAMDAPRPRAQSSAAAAPALLGAHAKGVSCDLLATALTYCGEGDIEAAAQAPKESLGKSGGEDESGGSGGEEEASLVEVHCGDMGLLGEDMFGCMAAEPWTMAAMPMPMTLGLADGHGLH</sequence>
<keyword evidence="3" id="KW-0238">DNA-binding</keyword>
<evidence type="ECO:0000259" key="7">
    <source>
        <dbReference type="PROSITE" id="PS51294"/>
    </source>
</evidence>
<feature type="region of interest" description="Disordered" evidence="5">
    <location>
        <begin position="536"/>
        <end position="558"/>
    </location>
</feature>
<feature type="compositionally biased region" description="Low complexity" evidence="5">
    <location>
        <begin position="113"/>
        <end position="125"/>
    </location>
</feature>
<proteinExistence type="predicted"/>
<evidence type="ECO:0008006" key="9">
    <source>
        <dbReference type="Google" id="ProtNLM"/>
    </source>
</evidence>
<feature type="compositionally biased region" description="Basic residues" evidence="5">
    <location>
        <begin position="274"/>
        <end position="286"/>
    </location>
</feature>
<comment type="subcellular location">
    <subcellularLocation>
        <location evidence="1">Nucleus</location>
    </subcellularLocation>
</comment>
<dbReference type="Gene3D" id="1.10.246.220">
    <property type="match status" value="1"/>
</dbReference>
<evidence type="ECO:0000256" key="4">
    <source>
        <dbReference type="ARBA" id="ARBA00023242"/>
    </source>
</evidence>
<dbReference type="GO" id="GO:0005634">
    <property type="term" value="C:nucleus"/>
    <property type="evidence" value="ECO:0007669"/>
    <property type="project" value="UniProtKB-SubCell"/>
</dbReference>
<evidence type="ECO:0000313" key="8">
    <source>
        <dbReference type="EMBL" id="CAE0144400.1"/>
    </source>
</evidence>
<dbReference type="AlphaFoldDB" id="A0A7S3FF68"/>
<dbReference type="Pfam" id="PF00249">
    <property type="entry name" value="Myb_DNA-binding"/>
    <property type="match status" value="1"/>
</dbReference>
<dbReference type="PANTHER" id="PTHR46267:SF15">
    <property type="entry name" value="WINGED HELIX-TURN-HELIX TRANSCRIPTION REPRESSOR DNA-BINDING PROTEIN-RELATED"/>
    <property type="match status" value="1"/>
</dbReference>
<dbReference type="InterPro" id="IPR044597">
    <property type="entry name" value="SMH1-6"/>
</dbReference>
<evidence type="ECO:0000256" key="2">
    <source>
        <dbReference type="ARBA" id="ARBA00022454"/>
    </source>
</evidence>
<evidence type="ECO:0000256" key="3">
    <source>
        <dbReference type="ARBA" id="ARBA00023125"/>
    </source>
</evidence>
<gene>
    <name evidence="8" type="ORF">PSIN1315_LOCUS9843</name>
</gene>